<organism evidence="1 2">
    <name type="scientific">Coemansia reversa (strain ATCC 12441 / NRRL 1564)</name>
    <dbReference type="NCBI Taxonomy" id="763665"/>
    <lineage>
        <taxon>Eukaryota</taxon>
        <taxon>Fungi</taxon>
        <taxon>Fungi incertae sedis</taxon>
        <taxon>Zoopagomycota</taxon>
        <taxon>Kickxellomycotina</taxon>
        <taxon>Kickxellomycetes</taxon>
        <taxon>Kickxellales</taxon>
        <taxon>Kickxellaceae</taxon>
        <taxon>Coemansia</taxon>
    </lineage>
</organism>
<proteinExistence type="predicted"/>
<accession>A0A2G5B706</accession>
<dbReference type="Gene3D" id="1.10.287.2900">
    <property type="match status" value="1"/>
</dbReference>
<dbReference type="PROSITE" id="PS51808">
    <property type="entry name" value="CHCH"/>
    <property type="match status" value="1"/>
</dbReference>
<evidence type="ECO:0008006" key="3">
    <source>
        <dbReference type="Google" id="ProtNLM"/>
    </source>
</evidence>
<evidence type="ECO:0000313" key="1">
    <source>
        <dbReference type="EMBL" id="PIA14781.1"/>
    </source>
</evidence>
<dbReference type="GO" id="GO:0032981">
    <property type="term" value="P:mitochondrial respiratory chain complex I assembly"/>
    <property type="evidence" value="ECO:0007669"/>
    <property type="project" value="InterPro"/>
</dbReference>
<dbReference type="OrthoDB" id="3821113at2759"/>
<feature type="non-terminal residue" evidence="1">
    <location>
        <position position="58"/>
    </location>
</feature>
<dbReference type="GO" id="GO:0005739">
    <property type="term" value="C:mitochondrion"/>
    <property type="evidence" value="ECO:0007669"/>
    <property type="project" value="InterPro"/>
</dbReference>
<dbReference type="Proteomes" id="UP000242474">
    <property type="component" value="Unassembled WGS sequence"/>
</dbReference>
<dbReference type="AlphaFoldDB" id="A0A2G5B706"/>
<keyword evidence="2" id="KW-1185">Reference proteome</keyword>
<sequence>KARRLVLTLEKGLSNCATEATAYGKCVSANLESISKHACQAQFQSFKTCVEQTLKRRW</sequence>
<evidence type="ECO:0000313" key="2">
    <source>
        <dbReference type="Proteomes" id="UP000242474"/>
    </source>
</evidence>
<gene>
    <name evidence="1" type="ORF">COEREDRAFT_24431</name>
</gene>
<dbReference type="InterPro" id="IPR034595">
    <property type="entry name" value="NDUFAF8"/>
</dbReference>
<reference evidence="1 2" key="1">
    <citation type="journal article" date="2015" name="Genome Biol. Evol.">
        <title>Phylogenomic analyses indicate that early fungi evolved digesting cell walls of algal ancestors of land plants.</title>
        <authorList>
            <person name="Chang Y."/>
            <person name="Wang S."/>
            <person name="Sekimoto S."/>
            <person name="Aerts A.L."/>
            <person name="Choi C."/>
            <person name="Clum A."/>
            <person name="LaButti K.M."/>
            <person name="Lindquist E.A."/>
            <person name="Yee Ngan C."/>
            <person name="Ohm R.A."/>
            <person name="Salamov A.A."/>
            <person name="Grigoriev I.V."/>
            <person name="Spatafora J.W."/>
            <person name="Berbee M.L."/>
        </authorList>
    </citation>
    <scope>NUCLEOTIDE SEQUENCE [LARGE SCALE GENOMIC DNA]</scope>
    <source>
        <strain evidence="1 2">NRRL 1564</strain>
    </source>
</reference>
<dbReference type="PANTHER" id="PTHR34561:SF1">
    <property type="entry name" value="NADH DEHYDROGENASE [UBIQUINONE] 1 ALPHA SUBCOMPLEX ASSEMBLY FACTOR 8"/>
    <property type="match status" value="1"/>
</dbReference>
<dbReference type="EMBL" id="KZ303513">
    <property type="protein sequence ID" value="PIA14781.1"/>
    <property type="molecule type" value="Genomic_DNA"/>
</dbReference>
<dbReference type="PANTHER" id="PTHR34561">
    <property type="entry name" value="NADH DEHYDROGENASE [UBIQUINONE] 1 ALPHA SUBCOMPLEX ASSEMBLY FACTOR 8"/>
    <property type="match status" value="1"/>
</dbReference>
<protein>
    <recommendedName>
        <fullName evidence="3">IMS import disulfide relay-system CHCH-CHCH-like Cx9C domain-containing protein</fullName>
    </recommendedName>
</protein>
<feature type="non-terminal residue" evidence="1">
    <location>
        <position position="1"/>
    </location>
</feature>
<name>A0A2G5B706_COERN</name>